<dbReference type="EC" id="3.5.4.5" evidence="4 15"/>
<dbReference type="Gene3D" id="3.40.140.10">
    <property type="entry name" value="Cytidine Deaminase, domain 2"/>
    <property type="match status" value="1"/>
</dbReference>
<dbReference type="EMBL" id="SLUK01000001">
    <property type="protein sequence ID" value="TCL45118.1"/>
    <property type="molecule type" value="Genomic_DNA"/>
</dbReference>
<sequence length="135" mass="14523">MDPRELILSAIAAREYSYCPYSGFAVGAALLGESGKIYGGCNIESCSYSPTNCAERTALYKAVSEGERRFLALAVVGGKQRGALQETAPCGVCRQMLYEFCPPGMPVFLAVSETDYTKTTLGELLPRGFAPDMLD</sequence>
<evidence type="ECO:0000256" key="11">
    <source>
        <dbReference type="ARBA" id="ARBA00049558"/>
    </source>
</evidence>
<proteinExistence type="inferred from homology"/>
<gene>
    <name evidence="17" type="ORF">EDD78_10196</name>
</gene>
<comment type="catalytic activity">
    <reaction evidence="11 15">
        <text>cytidine + H2O + H(+) = uridine + NH4(+)</text>
        <dbReference type="Rhea" id="RHEA:16069"/>
        <dbReference type="ChEBI" id="CHEBI:15377"/>
        <dbReference type="ChEBI" id="CHEBI:15378"/>
        <dbReference type="ChEBI" id="CHEBI:16704"/>
        <dbReference type="ChEBI" id="CHEBI:17562"/>
        <dbReference type="ChEBI" id="CHEBI:28938"/>
        <dbReference type="EC" id="3.5.4.5"/>
    </reaction>
</comment>
<dbReference type="PROSITE" id="PS51747">
    <property type="entry name" value="CYT_DCMP_DEAMINASES_2"/>
    <property type="match status" value="1"/>
</dbReference>
<keyword evidence="18" id="KW-1185">Reference proteome</keyword>
<dbReference type="GO" id="GO:0055086">
    <property type="term" value="P:nucleobase-containing small molecule metabolic process"/>
    <property type="evidence" value="ECO:0007669"/>
    <property type="project" value="UniProtKB-ARBA"/>
</dbReference>
<evidence type="ECO:0000256" key="5">
    <source>
        <dbReference type="ARBA" id="ARBA00018266"/>
    </source>
</evidence>
<reference evidence="17 18" key="1">
    <citation type="submission" date="2019-03" db="EMBL/GenBank/DDBJ databases">
        <title>Genomic Encyclopedia of Type Strains, Phase IV (KMG-IV): sequencing the most valuable type-strain genomes for metagenomic binning, comparative biology and taxonomic classification.</title>
        <authorList>
            <person name="Goeker M."/>
        </authorList>
    </citation>
    <scope>NUCLEOTIDE SEQUENCE [LARGE SCALE GENOMIC DNA]</scope>
    <source>
        <strain evidence="17 18">DSM 100433</strain>
    </source>
</reference>
<dbReference type="CDD" id="cd01283">
    <property type="entry name" value="cytidine_deaminase"/>
    <property type="match status" value="1"/>
</dbReference>
<feature type="domain" description="CMP/dCMP-type deaminase" evidence="16">
    <location>
        <begin position="1"/>
        <end position="132"/>
    </location>
</feature>
<organism evidence="17 18">
    <name type="scientific">Harryflintia acetispora</name>
    <dbReference type="NCBI Taxonomy" id="1849041"/>
    <lineage>
        <taxon>Bacteria</taxon>
        <taxon>Bacillati</taxon>
        <taxon>Bacillota</taxon>
        <taxon>Clostridia</taxon>
        <taxon>Eubacteriales</taxon>
        <taxon>Oscillospiraceae</taxon>
        <taxon>Harryflintia</taxon>
    </lineage>
</organism>
<keyword evidence="7 15" id="KW-0378">Hydrolase</keyword>
<evidence type="ECO:0000256" key="10">
    <source>
        <dbReference type="ARBA" id="ARBA00049252"/>
    </source>
</evidence>
<keyword evidence="6 14" id="KW-0479">Metal-binding</keyword>
<evidence type="ECO:0000256" key="1">
    <source>
        <dbReference type="ARBA" id="ARBA00001947"/>
    </source>
</evidence>
<evidence type="ECO:0000256" key="12">
    <source>
        <dbReference type="PIRSR" id="PIRSR606262-1"/>
    </source>
</evidence>
<dbReference type="InterPro" id="IPR050202">
    <property type="entry name" value="Cyt/Deoxycyt_deaminase"/>
</dbReference>
<evidence type="ECO:0000256" key="13">
    <source>
        <dbReference type="PIRSR" id="PIRSR606262-2"/>
    </source>
</evidence>
<evidence type="ECO:0000256" key="6">
    <source>
        <dbReference type="ARBA" id="ARBA00022723"/>
    </source>
</evidence>
<evidence type="ECO:0000256" key="8">
    <source>
        <dbReference type="ARBA" id="ARBA00022833"/>
    </source>
</evidence>
<dbReference type="Pfam" id="PF00383">
    <property type="entry name" value="dCMP_cyt_deam_1"/>
    <property type="match status" value="1"/>
</dbReference>
<dbReference type="GO" id="GO:0008270">
    <property type="term" value="F:zinc ion binding"/>
    <property type="evidence" value="ECO:0007669"/>
    <property type="project" value="UniProtKB-UniRule"/>
</dbReference>
<dbReference type="GO" id="GO:0072527">
    <property type="term" value="P:pyrimidine-containing compound metabolic process"/>
    <property type="evidence" value="ECO:0007669"/>
    <property type="project" value="UniProtKB-ARBA"/>
</dbReference>
<evidence type="ECO:0000256" key="7">
    <source>
        <dbReference type="ARBA" id="ARBA00022801"/>
    </source>
</evidence>
<dbReference type="PANTHER" id="PTHR11644">
    <property type="entry name" value="CYTIDINE DEAMINASE"/>
    <property type="match status" value="1"/>
</dbReference>
<dbReference type="PROSITE" id="PS00903">
    <property type="entry name" value="CYT_DCMP_DEAMINASES_1"/>
    <property type="match status" value="1"/>
</dbReference>
<protein>
    <recommendedName>
        <fullName evidence="5 15">Cytidine deaminase</fullName>
        <ecNumber evidence="4 15">3.5.4.5</ecNumber>
    </recommendedName>
    <alternativeName>
        <fullName evidence="9 15">Cytidine aminohydrolase</fullName>
    </alternativeName>
</protein>
<evidence type="ECO:0000259" key="16">
    <source>
        <dbReference type="PROSITE" id="PS51747"/>
    </source>
</evidence>
<dbReference type="AlphaFoldDB" id="A0A9X8ULH8"/>
<dbReference type="NCBIfam" id="TIGR01354">
    <property type="entry name" value="cyt_deam_tetra"/>
    <property type="match status" value="1"/>
</dbReference>
<dbReference type="InterPro" id="IPR002125">
    <property type="entry name" value="CMP_dCMP_dom"/>
</dbReference>
<dbReference type="PANTHER" id="PTHR11644:SF2">
    <property type="entry name" value="CYTIDINE DEAMINASE"/>
    <property type="match status" value="1"/>
</dbReference>
<evidence type="ECO:0000313" key="17">
    <source>
        <dbReference type="EMBL" id="TCL45118.1"/>
    </source>
</evidence>
<dbReference type="InterPro" id="IPR006262">
    <property type="entry name" value="Cyt_deam_tetra"/>
</dbReference>
<comment type="caution">
    <text evidence="17">The sequence shown here is derived from an EMBL/GenBank/DDBJ whole genome shotgun (WGS) entry which is preliminary data.</text>
</comment>
<evidence type="ECO:0000256" key="14">
    <source>
        <dbReference type="PIRSR" id="PIRSR606262-3"/>
    </source>
</evidence>
<evidence type="ECO:0000256" key="4">
    <source>
        <dbReference type="ARBA" id="ARBA00012783"/>
    </source>
</evidence>
<dbReference type="Proteomes" id="UP000294682">
    <property type="component" value="Unassembled WGS sequence"/>
</dbReference>
<comment type="similarity">
    <text evidence="3 15">Belongs to the cytidine and deoxycytidylate deaminase family.</text>
</comment>
<feature type="binding site" evidence="14">
    <location>
        <position position="53"/>
    </location>
    <ligand>
        <name>Zn(2+)</name>
        <dbReference type="ChEBI" id="CHEBI:29105"/>
        <note>catalytic</note>
    </ligand>
</feature>
<dbReference type="InterPro" id="IPR016193">
    <property type="entry name" value="Cytidine_deaminase-like"/>
</dbReference>
<comment type="function">
    <text evidence="2 15">This enzyme scavenges exogenous and endogenous cytidine and 2'-deoxycytidine for UMP synthesis.</text>
</comment>
<dbReference type="SUPFAM" id="SSF53927">
    <property type="entry name" value="Cytidine deaminase-like"/>
    <property type="match status" value="1"/>
</dbReference>
<feature type="active site" description="Proton donor" evidence="12">
    <location>
        <position position="55"/>
    </location>
</feature>
<comment type="cofactor">
    <cofactor evidence="1 14 15">
        <name>Zn(2+)</name>
        <dbReference type="ChEBI" id="CHEBI:29105"/>
    </cofactor>
</comment>
<dbReference type="NCBIfam" id="NF004064">
    <property type="entry name" value="PRK05578.1"/>
    <property type="match status" value="1"/>
</dbReference>
<name>A0A9X8ULH8_9FIRM</name>
<evidence type="ECO:0000313" key="18">
    <source>
        <dbReference type="Proteomes" id="UP000294682"/>
    </source>
</evidence>
<feature type="binding site" evidence="14">
    <location>
        <position position="93"/>
    </location>
    <ligand>
        <name>Zn(2+)</name>
        <dbReference type="ChEBI" id="CHEBI:29105"/>
        <note>catalytic</note>
    </ligand>
</feature>
<dbReference type="RefSeq" id="WP_132083423.1">
    <property type="nucleotide sequence ID" value="NZ_SLUK01000001.1"/>
</dbReference>
<accession>A0A9X8ULH8</accession>
<feature type="binding site" evidence="13">
    <location>
        <begin position="42"/>
        <end position="48"/>
    </location>
    <ligand>
        <name>substrate</name>
    </ligand>
</feature>
<comment type="catalytic activity">
    <reaction evidence="10 15">
        <text>2'-deoxycytidine + H2O + H(+) = 2'-deoxyuridine + NH4(+)</text>
        <dbReference type="Rhea" id="RHEA:13433"/>
        <dbReference type="ChEBI" id="CHEBI:15377"/>
        <dbReference type="ChEBI" id="CHEBI:15378"/>
        <dbReference type="ChEBI" id="CHEBI:15698"/>
        <dbReference type="ChEBI" id="CHEBI:16450"/>
        <dbReference type="ChEBI" id="CHEBI:28938"/>
        <dbReference type="EC" id="3.5.4.5"/>
    </reaction>
</comment>
<dbReference type="GO" id="GO:0042802">
    <property type="term" value="F:identical protein binding"/>
    <property type="evidence" value="ECO:0007669"/>
    <property type="project" value="UniProtKB-ARBA"/>
</dbReference>
<dbReference type="InterPro" id="IPR016192">
    <property type="entry name" value="APOBEC/CMP_deaminase_Zn-bd"/>
</dbReference>
<feature type="binding site" evidence="14">
    <location>
        <position position="90"/>
    </location>
    <ligand>
        <name>Zn(2+)</name>
        <dbReference type="ChEBI" id="CHEBI:29105"/>
        <note>catalytic</note>
    </ligand>
</feature>
<dbReference type="FunFam" id="3.40.140.10:FF:000008">
    <property type="entry name" value="Cytidine deaminase"/>
    <property type="match status" value="1"/>
</dbReference>
<evidence type="ECO:0000256" key="2">
    <source>
        <dbReference type="ARBA" id="ARBA00003949"/>
    </source>
</evidence>
<evidence type="ECO:0000256" key="9">
    <source>
        <dbReference type="ARBA" id="ARBA00032005"/>
    </source>
</evidence>
<dbReference type="GO" id="GO:0004126">
    <property type="term" value="F:cytidine deaminase activity"/>
    <property type="evidence" value="ECO:0007669"/>
    <property type="project" value="UniProtKB-UniRule"/>
</dbReference>
<evidence type="ECO:0000256" key="3">
    <source>
        <dbReference type="ARBA" id="ARBA00006576"/>
    </source>
</evidence>
<dbReference type="GO" id="GO:0005829">
    <property type="term" value="C:cytosol"/>
    <property type="evidence" value="ECO:0007669"/>
    <property type="project" value="TreeGrafter"/>
</dbReference>
<keyword evidence="8 14" id="KW-0862">Zinc</keyword>
<evidence type="ECO:0000256" key="15">
    <source>
        <dbReference type="RuleBase" id="RU364006"/>
    </source>
</evidence>